<protein>
    <submittedName>
        <fullName evidence="8">Tyrosine recombinase XerC</fullName>
    </submittedName>
</protein>
<evidence type="ECO:0000313" key="8">
    <source>
        <dbReference type="EMBL" id="QDS97084.1"/>
    </source>
</evidence>
<dbReference type="SUPFAM" id="SSF56349">
    <property type="entry name" value="DNA breaking-rejoining enzymes"/>
    <property type="match status" value="1"/>
</dbReference>
<keyword evidence="4" id="KW-0233">DNA recombination</keyword>
<dbReference type="PROSITE" id="PS51898">
    <property type="entry name" value="TYR_RECOMBINASE"/>
    <property type="match status" value="1"/>
</dbReference>
<dbReference type="GO" id="GO:0006310">
    <property type="term" value="P:DNA recombination"/>
    <property type="evidence" value="ECO:0007669"/>
    <property type="project" value="UniProtKB-KW"/>
</dbReference>
<organism evidence="8 9">
    <name type="scientific">Adhaeretor mobilis</name>
    <dbReference type="NCBI Taxonomy" id="1930276"/>
    <lineage>
        <taxon>Bacteria</taxon>
        <taxon>Pseudomonadati</taxon>
        <taxon>Planctomycetota</taxon>
        <taxon>Planctomycetia</taxon>
        <taxon>Pirellulales</taxon>
        <taxon>Lacipirellulaceae</taxon>
        <taxon>Adhaeretor</taxon>
    </lineage>
</organism>
<dbReference type="GO" id="GO:0003677">
    <property type="term" value="F:DNA binding"/>
    <property type="evidence" value="ECO:0007669"/>
    <property type="project" value="UniProtKB-UniRule"/>
</dbReference>
<evidence type="ECO:0000259" key="7">
    <source>
        <dbReference type="PROSITE" id="PS51900"/>
    </source>
</evidence>
<dbReference type="KEGG" id="amob:HG15A2_03430"/>
<sequence>MAAIFKRRPGRNEPYVIQYVDHLGKRRTRKGFTDKGLTEELAGKLESEARLRSTGMIDPSQERIAQQRATSIELHVTAFQESLSDNTPKYVKQTSGRIRKIVTGCGFVSLACFETEPVQAFLRRLRKEEGLGHRTCNHYLQAIDAFCNWCVATKRLAANPLAGMERLNAAMDVRHPRRALTAEEVAKLVSSARSSGVAIQCYSGEERARIYLISYLSGLRRGEIASLKPLSFDLKSPTPTLTVEAACSKHRRKDVLPLHPDLSAMLPAWLRGHPRNAKLFPGLEKRRTWLMVKRDLERVGIPYRNDEGIADFHAAGRHSHITELLRSGVSLPEARELARHSDVNMTMRYTHIGLQDQAEAIAHLPSAVSADQKLVSEPAIEPNPPLPEGTPKEAALQMRCRFCSATGHWGSTVVNEASDQKRLNPCESKGLGNESRQLSKTGKVEAAGIEPACRDRWTQTSTCVVVEFRFAERSASSTRLFSR</sequence>
<evidence type="ECO:0000259" key="6">
    <source>
        <dbReference type="PROSITE" id="PS51898"/>
    </source>
</evidence>
<evidence type="ECO:0000256" key="4">
    <source>
        <dbReference type="ARBA" id="ARBA00023172"/>
    </source>
</evidence>
<dbReference type="InterPro" id="IPR011010">
    <property type="entry name" value="DNA_brk_join_enz"/>
</dbReference>
<evidence type="ECO:0000256" key="3">
    <source>
        <dbReference type="ARBA" id="ARBA00023125"/>
    </source>
</evidence>
<dbReference type="EMBL" id="CP036263">
    <property type="protein sequence ID" value="QDS97084.1"/>
    <property type="molecule type" value="Genomic_DNA"/>
</dbReference>
<dbReference type="PANTHER" id="PTHR30349:SF64">
    <property type="entry name" value="PROPHAGE INTEGRASE INTD-RELATED"/>
    <property type="match status" value="1"/>
</dbReference>
<proteinExistence type="inferred from homology"/>
<dbReference type="GO" id="GO:0015074">
    <property type="term" value="P:DNA integration"/>
    <property type="evidence" value="ECO:0007669"/>
    <property type="project" value="UniProtKB-KW"/>
</dbReference>
<dbReference type="InterPro" id="IPR050090">
    <property type="entry name" value="Tyrosine_recombinase_XerCD"/>
</dbReference>
<feature type="domain" description="Core-binding (CB)" evidence="7">
    <location>
        <begin position="70"/>
        <end position="151"/>
    </location>
</feature>
<comment type="similarity">
    <text evidence="1">Belongs to the 'phage' integrase family.</text>
</comment>
<dbReference type="AlphaFoldDB" id="A0A517MQD2"/>
<evidence type="ECO:0000313" key="9">
    <source>
        <dbReference type="Proteomes" id="UP000319852"/>
    </source>
</evidence>
<dbReference type="Pfam" id="PF00589">
    <property type="entry name" value="Phage_integrase"/>
    <property type="match status" value="1"/>
</dbReference>
<dbReference type="InterPro" id="IPR010998">
    <property type="entry name" value="Integrase_recombinase_N"/>
</dbReference>
<reference evidence="8 9" key="1">
    <citation type="submission" date="2019-02" db="EMBL/GenBank/DDBJ databases">
        <title>Deep-cultivation of Planctomycetes and their phenomic and genomic characterization uncovers novel biology.</title>
        <authorList>
            <person name="Wiegand S."/>
            <person name="Jogler M."/>
            <person name="Boedeker C."/>
            <person name="Pinto D."/>
            <person name="Vollmers J."/>
            <person name="Rivas-Marin E."/>
            <person name="Kohn T."/>
            <person name="Peeters S.H."/>
            <person name="Heuer A."/>
            <person name="Rast P."/>
            <person name="Oberbeckmann S."/>
            <person name="Bunk B."/>
            <person name="Jeske O."/>
            <person name="Meyerdierks A."/>
            <person name="Storesund J.E."/>
            <person name="Kallscheuer N."/>
            <person name="Luecker S."/>
            <person name="Lage O.M."/>
            <person name="Pohl T."/>
            <person name="Merkel B.J."/>
            <person name="Hornburger P."/>
            <person name="Mueller R.-W."/>
            <person name="Bruemmer F."/>
            <person name="Labrenz M."/>
            <person name="Spormann A.M."/>
            <person name="Op den Camp H."/>
            <person name="Overmann J."/>
            <person name="Amann R."/>
            <person name="Jetten M.S.M."/>
            <person name="Mascher T."/>
            <person name="Medema M.H."/>
            <person name="Devos D.P."/>
            <person name="Kaster A.-K."/>
            <person name="Ovreas L."/>
            <person name="Rohde M."/>
            <person name="Galperin M.Y."/>
            <person name="Jogler C."/>
        </authorList>
    </citation>
    <scope>NUCLEOTIDE SEQUENCE [LARGE SCALE GENOMIC DNA]</scope>
    <source>
        <strain evidence="8 9">HG15A2</strain>
    </source>
</reference>
<evidence type="ECO:0000256" key="2">
    <source>
        <dbReference type="ARBA" id="ARBA00022908"/>
    </source>
</evidence>
<evidence type="ECO:0000256" key="5">
    <source>
        <dbReference type="PROSITE-ProRule" id="PRU01248"/>
    </source>
</evidence>
<name>A0A517MQD2_9BACT</name>
<keyword evidence="2" id="KW-0229">DNA integration</keyword>
<evidence type="ECO:0000256" key="1">
    <source>
        <dbReference type="ARBA" id="ARBA00008857"/>
    </source>
</evidence>
<dbReference type="Proteomes" id="UP000319852">
    <property type="component" value="Chromosome"/>
</dbReference>
<dbReference type="Gene3D" id="1.10.443.10">
    <property type="entry name" value="Intergrase catalytic core"/>
    <property type="match status" value="1"/>
</dbReference>
<gene>
    <name evidence="8" type="primary">xerC_2</name>
    <name evidence="8" type="ORF">HG15A2_03430</name>
</gene>
<accession>A0A517MQD2</accession>
<feature type="domain" description="Tyr recombinase" evidence="6">
    <location>
        <begin position="175"/>
        <end position="362"/>
    </location>
</feature>
<dbReference type="PANTHER" id="PTHR30349">
    <property type="entry name" value="PHAGE INTEGRASE-RELATED"/>
    <property type="match status" value="1"/>
</dbReference>
<dbReference type="InterPro" id="IPR013762">
    <property type="entry name" value="Integrase-like_cat_sf"/>
</dbReference>
<dbReference type="CDD" id="cd00796">
    <property type="entry name" value="INT_Rci_Hp1_C"/>
    <property type="match status" value="1"/>
</dbReference>
<dbReference type="InterPro" id="IPR044068">
    <property type="entry name" value="CB"/>
</dbReference>
<keyword evidence="3 5" id="KW-0238">DNA-binding</keyword>
<dbReference type="PROSITE" id="PS51900">
    <property type="entry name" value="CB"/>
    <property type="match status" value="1"/>
</dbReference>
<dbReference type="Gene3D" id="1.10.150.130">
    <property type="match status" value="1"/>
</dbReference>
<dbReference type="InterPro" id="IPR002104">
    <property type="entry name" value="Integrase_catalytic"/>
</dbReference>
<keyword evidence="9" id="KW-1185">Reference proteome</keyword>